<dbReference type="Proteomes" id="UP001060414">
    <property type="component" value="Chromosome"/>
</dbReference>
<proteinExistence type="predicted"/>
<evidence type="ECO:0000313" key="3">
    <source>
        <dbReference type="Proteomes" id="UP001060414"/>
    </source>
</evidence>
<evidence type="ECO:0000256" key="1">
    <source>
        <dbReference type="SAM" id="Phobius"/>
    </source>
</evidence>
<gene>
    <name evidence="2" type="ORF">L9S41_02260</name>
</gene>
<accession>A0ABY5ZMB0</accession>
<dbReference type="RefSeq" id="WP_260748590.1">
    <property type="nucleotide sequence ID" value="NZ_CP092109.1"/>
</dbReference>
<name>A0ABY5ZMB0_9BACT</name>
<keyword evidence="1" id="KW-0812">Transmembrane</keyword>
<evidence type="ECO:0000313" key="2">
    <source>
        <dbReference type="EMBL" id="UWZ80233.1"/>
    </source>
</evidence>
<organism evidence="2 3">
    <name type="scientific">Geoalkalibacter halelectricus</name>
    <dbReference type="NCBI Taxonomy" id="2847045"/>
    <lineage>
        <taxon>Bacteria</taxon>
        <taxon>Pseudomonadati</taxon>
        <taxon>Thermodesulfobacteriota</taxon>
        <taxon>Desulfuromonadia</taxon>
        <taxon>Desulfuromonadales</taxon>
        <taxon>Geoalkalibacteraceae</taxon>
        <taxon>Geoalkalibacter</taxon>
    </lineage>
</organism>
<sequence length="150" mass="17014">MSEYRLEKIEKEVGLFLVDGVVLEGVVFLSSFAYGHSGRQTLLELLREVERFLPFRDRSGTLRLINREAISHVRHTPMTRPEPDPLGEEARARLVFFGGETLEGTIVLEVPEGKNRLKDFLNSAPAFFPLTAGNTHYVINSRQIHQVIPL</sequence>
<keyword evidence="1" id="KW-1133">Transmembrane helix</keyword>
<keyword evidence="3" id="KW-1185">Reference proteome</keyword>
<feature type="transmembrane region" description="Helical" evidence="1">
    <location>
        <begin position="12"/>
        <end position="34"/>
    </location>
</feature>
<keyword evidence="1" id="KW-0472">Membrane</keyword>
<reference evidence="2" key="1">
    <citation type="journal article" date="2022" name="Environ. Microbiol.">
        <title>Geoalkalibacter halelectricus SAP #1 sp. nov. possessing extracellular electron transfer and mineral#reducing capabilities from a haloalkaline environment.</title>
        <authorList>
            <person name="Yadav S."/>
            <person name="Singh R."/>
            <person name="Sundharam S.S."/>
            <person name="Chaudhary S."/>
            <person name="Krishnamurthi S."/>
            <person name="Patil S.A."/>
        </authorList>
    </citation>
    <scope>NUCLEOTIDE SEQUENCE</scope>
    <source>
        <strain evidence="2">SAP-1</strain>
    </source>
</reference>
<dbReference type="EMBL" id="CP092109">
    <property type="protein sequence ID" value="UWZ80233.1"/>
    <property type="molecule type" value="Genomic_DNA"/>
</dbReference>
<protein>
    <submittedName>
        <fullName evidence="2">Uncharacterized protein</fullName>
    </submittedName>
</protein>